<dbReference type="GO" id="GO:0006629">
    <property type="term" value="P:lipid metabolic process"/>
    <property type="evidence" value="ECO:0007669"/>
    <property type="project" value="InterPro"/>
</dbReference>
<keyword evidence="3" id="KW-1185">Reference proteome</keyword>
<sequence length="200" mass="21751">MKKVVLLGDSLTAGWGLPQGENWSCKLAKELSDIEFINRGVPGDTTTGMLSRFKLQVIDAKPDAFVLFGGLNDLNWGTDISVVASNLNSMIAQAQHHGIKPILIITSAVDPIGSLPMFGNNSETVETLRQSIKTLSSQHSEKLKAMYGHGPYKLDVVDAFIAFEEHATSHGYAELYQSDGIHLSPCGADIILEKVRPLFL</sequence>
<accession>A0A090RR11</accession>
<dbReference type="GO" id="GO:0008233">
    <property type="term" value="F:peptidase activity"/>
    <property type="evidence" value="ECO:0007669"/>
    <property type="project" value="UniProtKB-KW"/>
</dbReference>
<dbReference type="PANTHER" id="PTHR30383:SF5">
    <property type="entry name" value="SGNH HYDROLASE-TYPE ESTERASE DOMAIN-CONTAINING PROTEIN"/>
    <property type="match status" value="1"/>
</dbReference>
<evidence type="ECO:0000259" key="1">
    <source>
        <dbReference type="Pfam" id="PF13472"/>
    </source>
</evidence>
<evidence type="ECO:0000313" key="2">
    <source>
        <dbReference type="EMBL" id="GAL16659.1"/>
    </source>
</evidence>
<keyword evidence="2" id="KW-0645">Protease</keyword>
<dbReference type="InterPro" id="IPR051532">
    <property type="entry name" value="Ester_Hydrolysis_Enzymes"/>
</dbReference>
<dbReference type="Proteomes" id="UP000029228">
    <property type="component" value="Unassembled WGS sequence"/>
</dbReference>
<gene>
    <name evidence="2" type="ORF">JCM19235_5208</name>
</gene>
<dbReference type="InterPro" id="IPR008265">
    <property type="entry name" value="Lipase_GDSL_AS"/>
</dbReference>
<dbReference type="InterPro" id="IPR036514">
    <property type="entry name" value="SGNH_hydro_sf"/>
</dbReference>
<dbReference type="OrthoDB" id="5624617at2"/>
<dbReference type="GO" id="GO:0004622">
    <property type="term" value="F:phosphatidylcholine lysophospholipase activity"/>
    <property type="evidence" value="ECO:0007669"/>
    <property type="project" value="TreeGrafter"/>
</dbReference>
<dbReference type="STRING" id="990268.JCM19235_5208"/>
<dbReference type="Gene3D" id="3.40.50.1110">
    <property type="entry name" value="SGNH hydrolase"/>
    <property type="match status" value="1"/>
</dbReference>
<reference evidence="2 3" key="2">
    <citation type="submission" date="2014-09" db="EMBL/GenBank/DDBJ databases">
        <authorList>
            <consortium name="NBRP consortium"/>
            <person name="Sawabe T."/>
            <person name="Meirelles P."/>
            <person name="Nakanishi M."/>
            <person name="Sayaka M."/>
            <person name="Hattori M."/>
            <person name="Ohkuma M."/>
        </authorList>
    </citation>
    <scope>NUCLEOTIDE SEQUENCE [LARGE SCALE GENOMIC DNA]</scope>
    <source>
        <strain evidence="3">JCM19235</strain>
    </source>
</reference>
<dbReference type="GO" id="GO:0006508">
    <property type="term" value="P:proteolysis"/>
    <property type="evidence" value="ECO:0007669"/>
    <property type="project" value="UniProtKB-KW"/>
</dbReference>
<dbReference type="PROSITE" id="PS01098">
    <property type="entry name" value="LIPASE_GDSL_SER"/>
    <property type="match status" value="1"/>
</dbReference>
<dbReference type="PANTHER" id="PTHR30383">
    <property type="entry name" value="THIOESTERASE 1/PROTEASE 1/LYSOPHOSPHOLIPASE L1"/>
    <property type="match status" value="1"/>
</dbReference>
<organism evidence="2 3">
    <name type="scientific">Vibrio maritimus</name>
    <dbReference type="NCBI Taxonomy" id="990268"/>
    <lineage>
        <taxon>Bacteria</taxon>
        <taxon>Pseudomonadati</taxon>
        <taxon>Pseudomonadota</taxon>
        <taxon>Gammaproteobacteria</taxon>
        <taxon>Vibrionales</taxon>
        <taxon>Vibrionaceae</taxon>
        <taxon>Vibrio</taxon>
    </lineage>
</organism>
<dbReference type="SUPFAM" id="SSF52266">
    <property type="entry name" value="SGNH hydrolase"/>
    <property type="match status" value="1"/>
</dbReference>
<dbReference type="InterPro" id="IPR013830">
    <property type="entry name" value="SGNH_hydro"/>
</dbReference>
<dbReference type="EMBL" id="BBMR01000001">
    <property type="protein sequence ID" value="GAL16659.1"/>
    <property type="molecule type" value="Genomic_DNA"/>
</dbReference>
<dbReference type="AlphaFoldDB" id="A0A090RR11"/>
<name>A0A090RR11_9VIBR</name>
<protein>
    <submittedName>
        <fullName evidence="2">Probable tesA-like protease</fullName>
    </submittedName>
</protein>
<dbReference type="Pfam" id="PF13472">
    <property type="entry name" value="Lipase_GDSL_2"/>
    <property type="match status" value="1"/>
</dbReference>
<comment type="caution">
    <text evidence="2">The sequence shown here is derived from an EMBL/GenBank/DDBJ whole genome shotgun (WGS) entry which is preliminary data.</text>
</comment>
<feature type="domain" description="SGNH hydrolase-type esterase" evidence="1">
    <location>
        <begin position="6"/>
        <end position="188"/>
    </location>
</feature>
<proteinExistence type="predicted"/>
<reference evidence="2 3" key="1">
    <citation type="submission" date="2014-09" db="EMBL/GenBank/DDBJ databases">
        <title>Vibrio maritimus JCM 19235. (C45) whole genome shotgun sequence.</title>
        <authorList>
            <person name="Sawabe T."/>
            <person name="Meirelles P."/>
            <person name="Nakanishi M."/>
            <person name="Sayaka M."/>
            <person name="Hattori M."/>
            <person name="Ohkuma M."/>
        </authorList>
    </citation>
    <scope>NUCLEOTIDE SEQUENCE [LARGE SCALE GENOMIC DNA]</scope>
    <source>
        <strain evidence="3">JCM19235</strain>
    </source>
</reference>
<evidence type="ECO:0000313" key="3">
    <source>
        <dbReference type="Proteomes" id="UP000029228"/>
    </source>
</evidence>
<keyword evidence="2" id="KW-0378">Hydrolase</keyword>